<keyword evidence="2" id="KW-1185">Reference proteome</keyword>
<comment type="caution">
    <text evidence="1">The sequence shown here is derived from an EMBL/GenBank/DDBJ whole genome shotgun (WGS) entry which is preliminary data.</text>
</comment>
<reference evidence="1 2" key="1">
    <citation type="journal article" date="2022" name="DNA Res.">
        <title>Chromosomal-level genome assembly of the orchid tree Bauhinia variegata (Leguminosae; Cercidoideae) supports the allotetraploid origin hypothesis of Bauhinia.</title>
        <authorList>
            <person name="Zhong Y."/>
            <person name="Chen Y."/>
            <person name="Zheng D."/>
            <person name="Pang J."/>
            <person name="Liu Y."/>
            <person name="Luo S."/>
            <person name="Meng S."/>
            <person name="Qian L."/>
            <person name="Wei D."/>
            <person name="Dai S."/>
            <person name="Zhou R."/>
        </authorList>
    </citation>
    <scope>NUCLEOTIDE SEQUENCE [LARGE SCALE GENOMIC DNA]</scope>
    <source>
        <strain evidence="1">BV-YZ2020</strain>
    </source>
</reference>
<organism evidence="1 2">
    <name type="scientific">Bauhinia variegata</name>
    <name type="common">Purple orchid tree</name>
    <name type="synonym">Phanera variegata</name>
    <dbReference type="NCBI Taxonomy" id="167791"/>
    <lineage>
        <taxon>Eukaryota</taxon>
        <taxon>Viridiplantae</taxon>
        <taxon>Streptophyta</taxon>
        <taxon>Embryophyta</taxon>
        <taxon>Tracheophyta</taxon>
        <taxon>Spermatophyta</taxon>
        <taxon>Magnoliopsida</taxon>
        <taxon>eudicotyledons</taxon>
        <taxon>Gunneridae</taxon>
        <taxon>Pentapetalae</taxon>
        <taxon>rosids</taxon>
        <taxon>fabids</taxon>
        <taxon>Fabales</taxon>
        <taxon>Fabaceae</taxon>
        <taxon>Cercidoideae</taxon>
        <taxon>Cercideae</taxon>
        <taxon>Bauhiniinae</taxon>
        <taxon>Bauhinia</taxon>
    </lineage>
</organism>
<evidence type="ECO:0000313" key="2">
    <source>
        <dbReference type="Proteomes" id="UP000828941"/>
    </source>
</evidence>
<evidence type="ECO:0000313" key="1">
    <source>
        <dbReference type="EMBL" id="KAI4347906.1"/>
    </source>
</evidence>
<proteinExistence type="predicted"/>
<accession>A0ACB9PHH4</accession>
<protein>
    <submittedName>
        <fullName evidence="1">Uncharacterized protein</fullName>
    </submittedName>
</protein>
<sequence>MLKPFHENVEDPSRSISDRAPPVTIKSYDRQIENILYHTVAGKRGVPPTTHYLIKWKGLPESEATWEAQEDLWPFEDHLRNYKERISDEDVTGIGGGDCYNLQK</sequence>
<dbReference type="Proteomes" id="UP000828941">
    <property type="component" value="Chromosome 4"/>
</dbReference>
<name>A0ACB9PHH4_BAUVA</name>
<gene>
    <name evidence="1" type="ORF">L6164_008681</name>
</gene>
<dbReference type="EMBL" id="CM039429">
    <property type="protein sequence ID" value="KAI4347906.1"/>
    <property type="molecule type" value="Genomic_DNA"/>
</dbReference>